<dbReference type="SUPFAM" id="SSF53850">
    <property type="entry name" value="Periplasmic binding protein-like II"/>
    <property type="match status" value="1"/>
</dbReference>
<dbReference type="PRINTS" id="PR00039">
    <property type="entry name" value="HTHLYSR"/>
</dbReference>
<keyword evidence="8" id="KW-1185">Reference proteome</keyword>
<dbReference type="GO" id="GO:2000142">
    <property type="term" value="P:regulation of DNA-templated transcription initiation"/>
    <property type="evidence" value="ECO:0007669"/>
    <property type="project" value="TreeGrafter"/>
</dbReference>
<dbReference type="Gene3D" id="3.40.190.290">
    <property type="match status" value="1"/>
</dbReference>
<dbReference type="Pfam" id="PF00126">
    <property type="entry name" value="HTH_1"/>
    <property type="match status" value="1"/>
</dbReference>
<evidence type="ECO:0000256" key="5">
    <source>
        <dbReference type="ARBA" id="ARBA00023163"/>
    </source>
</evidence>
<feature type="domain" description="HTH lysR-type" evidence="6">
    <location>
        <begin position="12"/>
        <end position="69"/>
    </location>
</feature>
<dbReference type="InterPro" id="IPR005119">
    <property type="entry name" value="LysR_subst-bd"/>
</dbReference>
<dbReference type="GO" id="GO:0003700">
    <property type="term" value="F:DNA-binding transcription factor activity"/>
    <property type="evidence" value="ECO:0007669"/>
    <property type="project" value="InterPro"/>
</dbReference>
<dbReference type="EMBL" id="SJPH01000005">
    <property type="protein sequence ID" value="TWT42832.1"/>
    <property type="molecule type" value="Genomic_DNA"/>
</dbReference>
<keyword evidence="2" id="KW-0805">Transcription regulation</keyword>
<dbReference type="Pfam" id="PF03466">
    <property type="entry name" value="LysR_substrate"/>
    <property type="match status" value="1"/>
</dbReference>
<dbReference type="RefSeq" id="WP_146574707.1">
    <property type="nucleotide sequence ID" value="NZ_SJPH01000005.1"/>
</dbReference>
<comment type="similarity">
    <text evidence="1">Belongs to the LysR transcriptional regulatory family.</text>
</comment>
<dbReference type="PANTHER" id="PTHR30293">
    <property type="entry name" value="TRANSCRIPTIONAL REGULATORY PROTEIN NAC-RELATED"/>
    <property type="match status" value="1"/>
</dbReference>
<dbReference type="OrthoDB" id="464481at2"/>
<dbReference type="InterPro" id="IPR036388">
    <property type="entry name" value="WH-like_DNA-bd_sf"/>
</dbReference>
<dbReference type="PANTHER" id="PTHR30293:SF2">
    <property type="entry name" value="TRANSCRIPTIONAL ACTIVATOR PROTEIN NHAR"/>
    <property type="match status" value="1"/>
</dbReference>
<gene>
    <name evidence="7" type="primary">nhaR</name>
    <name evidence="7" type="ORF">Pla111_24680</name>
</gene>
<dbReference type="Gene3D" id="1.10.10.10">
    <property type="entry name" value="Winged helix-like DNA-binding domain superfamily/Winged helix DNA-binding domain"/>
    <property type="match status" value="1"/>
</dbReference>
<evidence type="ECO:0000313" key="8">
    <source>
        <dbReference type="Proteomes" id="UP000318995"/>
    </source>
</evidence>
<evidence type="ECO:0000256" key="2">
    <source>
        <dbReference type="ARBA" id="ARBA00023015"/>
    </source>
</evidence>
<proteinExistence type="inferred from homology"/>
<dbReference type="SUPFAM" id="SSF46785">
    <property type="entry name" value="Winged helix' DNA-binding domain"/>
    <property type="match status" value="1"/>
</dbReference>
<keyword evidence="4" id="KW-0010">Activator</keyword>
<dbReference type="AlphaFoldDB" id="A0A5C5VZD8"/>
<accession>A0A5C5VZD8</accession>
<evidence type="ECO:0000256" key="4">
    <source>
        <dbReference type="ARBA" id="ARBA00023159"/>
    </source>
</evidence>
<evidence type="ECO:0000256" key="1">
    <source>
        <dbReference type="ARBA" id="ARBA00009437"/>
    </source>
</evidence>
<keyword evidence="5" id="KW-0804">Transcription</keyword>
<name>A0A5C5VZD8_9BACT</name>
<dbReference type="InterPro" id="IPR036390">
    <property type="entry name" value="WH_DNA-bd_sf"/>
</dbReference>
<sequence length="314" mass="34694">MLRRHQTKLERLNFHHLFYFWVVAEEGSVTAASKRLNLAQPSVSSQVRKLEEELGGELFEKAGRGRVLSQLGREVHLHAERIFGEGQHLVDFLNGKASKKPTRLVVGVPNSMPKLLAYRLLRPAYQLDRSVELVCLASQYEDLLSDLALNRFDLVLASVPIAPHVKVRAFNHLLGDSGLALFGTKALADRYRAGFPHSLNEAPMLLPAAGTELRRTLDYWFQQLGIAPSCVGEFNDSGLLKEFGGAGQGLFAIPAVIQAEVCQQYGVEVIGEASELRESVYAITQQKRIVHPGVQAIVKAARDTFLVQTTGELS</sequence>
<evidence type="ECO:0000313" key="7">
    <source>
        <dbReference type="EMBL" id="TWT42832.1"/>
    </source>
</evidence>
<organism evidence="7 8">
    <name type="scientific">Botrimarina hoheduenensis</name>
    <dbReference type="NCBI Taxonomy" id="2528000"/>
    <lineage>
        <taxon>Bacteria</taxon>
        <taxon>Pseudomonadati</taxon>
        <taxon>Planctomycetota</taxon>
        <taxon>Planctomycetia</taxon>
        <taxon>Pirellulales</taxon>
        <taxon>Lacipirellulaceae</taxon>
        <taxon>Botrimarina</taxon>
    </lineage>
</organism>
<protein>
    <submittedName>
        <fullName evidence="7">Transcriptional activator protein NhaR</fullName>
    </submittedName>
</protein>
<keyword evidence="3" id="KW-0238">DNA-binding</keyword>
<reference evidence="7 8" key="1">
    <citation type="submission" date="2019-02" db="EMBL/GenBank/DDBJ databases">
        <title>Deep-cultivation of Planctomycetes and their phenomic and genomic characterization uncovers novel biology.</title>
        <authorList>
            <person name="Wiegand S."/>
            <person name="Jogler M."/>
            <person name="Boedeker C."/>
            <person name="Pinto D."/>
            <person name="Vollmers J."/>
            <person name="Rivas-Marin E."/>
            <person name="Kohn T."/>
            <person name="Peeters S.H."/>
            <person name="Heuer A."/>
            <person name="Rast P."/>
            <person name="Oberbeckmann S."/>
            <person name="Bunk B."/>
            <person name="Jeske O."/>
            <person name="Meyerdierks A."/>
            <person name="Storesund J.E."/>
            <person name="Kallscheuer N."/>
            <person name="Luecker S."/>
            <person name="Lage O.M."/>
            <person name="Pohl T."/>
            <person name="Merkel B.J."/>
            <person name="Hornburger P."/>
            <person name="Mueller R.-W."/>
            <person name="Bruemmer F."/>
            <person name="Labrenz M."/>
            <person name="Spormann A.M."/>
            <person name="Op Den Camp H."/>
            <person name="Overmann J."/>
            <person name="Amann R."/>
            <person name="Jetten M.S.M."/>
            <person name="Mascher T."/>
            <person name="Medema M.H."/>
            <person name="Devos D.P."/>
            <person name="Kaster A.-K."/>
            <person name="Ovreas L."/>
            <person name="Rohde M."/>
            <person name="Galperin M.Y."/>
            <person name="Jogler C."/>
        </authorList>
    </citation>
    <scope>NUCLEOTIDE SEQUENCE [LARGE SCALE GENOMIC DNA]</scope>
    <source>
        <strain evidence="7 8">Pla111</strain>
    </source>
</reference>
<comment type="caution">
    <text evidence="7">The sequence shown here is derived from an EMBL/GenBank/DDBJ whole genome shotgun (WGS) entry which is preliminary data.</text>
</comment>
<evidence type="ECO:0000259" key="6">
    <source>
        <dbReference type="PROSITE" id="PS50931"/>
    </source>
</evidence>
<dbReference type="Proteomes" id="UP000318995">
    <property type="component" value="Unassembled WGS sequence"/>
</dbReference>
<dbReference type="InterPro" id="IPR000847">
    <property type="entry name" value="LysR_HTH_N"/>
</dbReference>
<evidence type="ECO:0000256" key="3">
    <source>
        <dbReference type="ARBA" id="ARBA00023125"/>
    </source>
</evidence>
<dbReference type="PROSITE" id="PS50931">
    <property type="entry name" value="HTH_LYSR"/>
    <property type="match status" value="1"/>
</dbReference>
<dbReference type="GO" id="GO:0003677">
    <property type="term" value="F:DNA binding"/>
    <property type="evidence" value="ECO:0007669"/>
    <property type="project" value="UniProtKB-KW"/>
</dbReference>